<keyword evidence="7 9" id="KW-0378">Hydrolase</keyword>
<sequence length="383" mass="41198">MLLNRTSSGPAIALTFSLACYHCARPQNPRDSSGSKSWAGSNLYFLHGLPLSDQTNYVETLAAWGVKVLRLWVTQTSAGCVKGSTDVQAVPPLEAIGFIGTYNTSVLASLDNTLKILSDNGIKAIISPHDAGSINGSNGCDAYCAKYHNSDTFYSSTDAKTNYDNRLKQILTYQSPNFGRPWASLSDVILAFDIQNEPMIGSTDMLENNDPNDWICGRAGVMKNILGNSNIKVATGGIGGSEYCCNHEWNMLNKALYCDAIDIMSVHGYMSKATDWAYFINGSASVLNQANSAGKHVMVEEWGVSTSYQDDFNVQVSVFNDNGMPWLYWQVIPGLDQTQSGAPSSCGYDGFEIGLASSKGDIADAAAAANAATANQSWIGYVP</sequence>
<evidence type="ECO:0000256" key="7">
    <source>
        <dbReference type="ARBA" id="ARBA00022801"/>
    </source>
</evidence>
<dbReference type="EMBL" id="KV749349">
    <property type="protein sequence ID" value="OCL09864.1"/>
    <property type="molecule type" value="Genomic_DNA"/>
</dbReference>
<dbReference type="SUPFAM" id="SSF51445">
    <property type="entry name" value="(Trans)glycosidases"/>
    <property type="match status" value="1"/>
</dbReference>
<proteinExistence type="inferred from homology"/>
<dbReference type="AlphaFoldDB" id="A0A8E2F3N6"/>
<evidence type="ECO:0000256" key="3">
    <source>
        <dbReference type="ARBA" id="ARBA00005641"/>
    </source>
</evidence>
<dbReference type="Pfam" id="PF00150">
    <property type="entry name" value="Cellulase"/>
    <property type="match status" value="1"/>
</dbReference>
<dbReference type="InterPro" id="IPR001547">
    <property type="entry name" value="Glyco_hydro_5"/>
</dbReference>
<dbReference type="OrthoDB" id="428177at2759"/>
<comment type="subcellular location">
    <subcellularLocation>
        <location evidence="2">Secreted</location>
    </subcellularLocation>
</comment>
<evidence type="ECO:0000313" key="11">
    <source>
        <dbReference type="EMBL" id="OCL09864.1"/>
    </source>
</evidence>
<keyword evidence="8 9" id="KW-0326">Glycosidase</keyword>
<evidence type="ECO:0000256" key="4">
    <source>
        <dbReference type="ARBA" id="ARBA00012706"/>
    </source>
</evidence>
<dbReference type="PROSITE" id="PS51257">
    <property type="entry name" value="PROKAR_LIPOPROTEIN"/>
    <property type="match status" value="1"/>
</dbReference>
<evidence type="ECO:0000256" key="8">
    <source>
        <dbReference type="ARBA" id="ARBA00023295"/>
    </source>
</evidence>
<dbReference type="GO" id="GO:0005576">
    <property type="term" value="C:extracellular region"/>
    <property type="evidence" value="ECO:0007669"/>
    <property type="project" value="UniProtKB-SubCell"/>
</dbReference>
<evidence type="ECO:0000256" key="9">
    <source>
        <dbReference type="RuleBase" id="RU361153"/>
    </source>
</evidence>
<protein>
    <recommendedName>
        <fullName evidence="4">mannan endo-1,4-beta-mannosidase</fullName>
        <ecNumber evidence="4">3.2.1.78</ecNumber>
    </recommendedName>
</protein>
<dbReference type="EC" id="3.2.1.78" evidence="4"/>
<keyword evidence="12" id="KW-1185">Reference proteome</keyword>
<keyword evidence="5" id="KW-0964">Secreted</keyword>
<dbReference type="PANTHER" id="PTHR31451">
    <property type="match status" value="1"/>
</dbReference>
<gene>
    <name evidence="11" type="ORF">AOQ84DRAFT_397161</name>
</gene>
<feature type="domain" description="Glycoside hydrolase family 5" evidence="10">
    <location>
        <begin position="53"/>
        <end position="331"/>
    </location>
</feature>
<evidence type="ECO:0000256" key="2">
    <source>
        <dbReference type="ARBA" id="ARBA00004613"/>
    </source>
</evidence>
<evidence type="ECO:0000256" key="5">
    <source>
        <dbReference type="ARBA" id="ARBA00022525"/>
    </source>
</evidence>
<comment type="catalytic activity">
    <reaction evidence="1">
        <text>Random hydrolysis of (1-&gt;4)-beta-D-mannosidic linkages in mannans, galactomannans and glucomannans.</text>
        <dbReference type="EC" id="3.2.1.78"/>
    </reaction>
</comment>
<dbReference type="InterPro" id="IPR045053">
    <property type="entry name" value="MAN-like"/>
</dbReference>
<dbReference type="GO" id="GO:0046355">
    <property type="term" value="P:mannan catabolic process"/>
    <property type="evidence" value="ECO:0007669"/>
    <property type="project" value="UniProtKB-ARBA"/>
</dbReference>
<organism evidence="11 12">
    <name type="scientific">Glonium stellatum</name>
    <dbReference type="NCBI Taxonomy" id="574774"/>
    <lineage>
        <taxon>Eukaryota</taxon>
        <taxon>Fungi</taxon>
        <taxon>Dikarya</taxon>
        <taxon>Ascomycota</taxon>
        <taxon>Pezizomycotina</taxon>
        <taxon>Dothideomycetes</taxon>
        <taxon>Pleosporomycetidae</taxon>
        <taxon>Gloniales</taxon>
        <taxon>Gloniaceae</taxon>
        <taxon>Glonium</taxon>
    </lineage>
</organism>
<evidence type="ECO:0000256" key="6">
    <source>
        <dbReference type="ARBA" id="ARBA00022729"/>
    </source>
</evidence>
<reference evidence="11 12" key="1">
    <citation type="journal article" date="2016" name="Nat. Commun.">
        <title>Ectomycorrhizal ecology is imprinted in the genome of the dominant symbiotic fungus Cenococcum geophilum.</title>
        <authorList>
            <consortium name="DOE Joint Genome Institute"/>
            <person name="Peter M."/>
            <person name="Kohler A."/>
            <person name="Ohm R.A."/>
            <person name="Kuo A."/>
            <person name="Krutzmann J."/>
            <person name="Morin E."/>
            <person name="Arend M."/>
            <person name="Barry K.W."/>
            <person name="Binder M."/>
            <person name="Choi C."/>
            <person name="Clum A."/>
            <person name="Copeland A."/>
            <person name="Grisel N."/>
            <person name="Haridas S."/>
            <person name="Kipfer T."/>
            <person name="LaButti K."/>
            <person name="Lindquist E."/>
            <person name="Lipzen A."/>
            <person name="Maire R."/>
            <person name="Meier B."/>
            <person name="Mihaltcheva S."/>
            <person name="Molinier V."/>
            <person name="Murat C."/>
            <person name="Poggeler S."/>
            <person name="Quandt C.A."/>
            <person name="Sperisen C."/>
            <person name="Tritt A."/>
            <person name="Tisserant E."/>
            <person name="Crous P.W."/>
            <person name="Henrissat B."/>
            <person name="Nehls U."/>
            <person name="Egli S."/>
            <person name="Spatafora J.W."/>
            <person name="Grigoriev I.V."/>
            <person name="Martin F.M."/>
        </authorList>
    </citation>
    <scope>NUCLEOTIDE SEQUENCE [LARGE SCALE GENOMIC DNA]</scope>
    <source>
        <strain evidence="11 12">CBS 207.34</strain>
    </source>
</reference>
<dbReference type="GO" id="GO:0016985">
    <property type="term" value="F:mannan endo-1,4-beta-mannosidase activity"/>
    <property type="evidence" value="ECO:0007669"/>
    <property type="project" value="UniProtKB-EC"/>
</dbReference>
<dbReference type="Gene3D" id="3.20.20.80">
    <property type="entry name" value="Glycosidases"/>
    <property type="match status" value="1"/>
</dbReference>
<dbReference type="Proteomes" id="UP000250140">
    <property type="component" value="Unassembled WGS sequence"/>
</dbReference>
<evidence type="ECO:0000313" key="12">
    <source>
        <dbReference type="Proteomes" id="UP000250140"/>
    </source>
</evidence>
<dbReference type="PANTHER" id="PTHR31451:SF39">
    <property type="entry name" value="MANNAN ENDO-1,4-BETA-MANNOSIDASE 1"/>
    <property type="match status" value="1"/>
</dbReference>
<name>A0A8E2F3N6_9PEZI</name>
<comment type="similarity">
    <text evidence="3 9">Belongs to the glycosyl hydrolase 5 (cellulase A) family.</text>
</comment>
<accession>A0A8E2F3N6</accession>
<evidence type="ECO:0000259" key="10">
    <source>
        <dbReference type="Pfam" id="PF00150"/>
    </source>
</evidence>
<dbReference type="InterPro" id="IPR017853">
    <property type="entry name" value="GH"/>
</dbReference>
<evidence type="ECO:0000256" key="1">
    <source>
        <dbReference type="ARBA" id="ARBA00001678"/>
    </source>
</evidence>
<keyword evidence="6" id="KW-0732">Signal</keyword>